<keyword evidence="2" id="KW-0472">Membrane</keyword>
<gene>
    <name evidence="4" type="ORF">UFOPK3547_01155</name>
</gene>
<accession>A0A6J6A1Y5</accession>
<feature type="transmembrane region" description="Helical" evidence="2">
    <location>
        <begin position="999"/>
        <end position="1019"/>
    </location>
</feature>
<sequence length="1063" mass="111282">MSLGWPEGTPLRQAFNFTYNNFPAVQFLRSTYKAGPLVLIGLALLAGMAAAQLASALRGRSGLPPGLAKIVAPAAVLVLLALAAWPLVRGEAIDPLVSWKSIPKAWTATAAQLDSSLPENKRAMILPGQLYSFYNWGGTVDPILPALTDRPVAVRSYVPYADQRATDLQWTIDTLVQQQRVLPGQLTALLGLMGVGQVVTGTDDNRLLSGGATAADGARALNADGGLVRLGGQGPITSFPATAGTIEPDLRLAQVSRSKVTGGRGLIRVLPSAPQLVVDGSAETLAALAAVKGLPAKDPIFYSTDRTTAQLRAAAREGANFVVGDGNRRHVVVASRLRQSYGATVGANQSFSEDAAVLNRDSSAGSDAQSVAEYQGIVGISAPFSPGVAQFPEHRPYAAVDGDLETAWRADRNLNDSEWYLQLELPKARDVPYIDLYPDTDAEVQVTEVAVNGQRYPVHRGWNRLPVRLKEVSLITVELVGVTSPGPERLGGGGIRELQIPGVTVSEQIRLPIVVANALKGTPLDRSGLQYLLTRTTGDDPYRRDTAGAGAQGSLVRDRGDAEATFARRLVTPGTRSYAVNGLAGVAASAPDSAIDRLAGTRGPLTANSSGRYLGKPGWRASMAFDGSRQRAWLGTWKGSGSASISWKSSTLQTIAALRLAAPTEVVRRPTKVRLIADGRSGETVAVSSGGRVEFSSPVSGRSFTLQIVEARFPSSASGLERQRRAVGIGELTGDALPRLDVPSSGAIKSECGDSSVSIGSLTVGLQSSGSVSRLDSGVPLEVSACEPSSPVRVKEGSVVVQTLPALLLPEIVSLDSPAPAGPPEQTGGGELISAGTGTGSNRSGVKVDLSGPSWIVLGESWNRGWTATCDGRDLGRSQPIDAFANGWLAPADCRSVAFKFAPNATVQRLYFVSAAAILALLLMLVGMAIRRRGEAEGLEIGLKRLPDPDPPDRGGLKAIVIACCATAAVVGFCFSLRAGVLLGPAMALLVWRGVSNRTFFLVAGGLLATAVPILYVVLPVEDHGGYNASYAGDLVAAHWVAVVAVTLLGAGLLRSLLRARRG</sequence>
<dbReference type="SUPFAM" id="SSF49785">
    <property type="entry name" value="Galactose-binding domain-like"/>
    <property type="match status" value="1"/>
</dbReference>
<feature type="domain" description="Alpha-(1-&gt;3)-arabinofuranosyltransferase N-terminal GT-C" evidence="3">
    <location>
        <begin position="26"/>
        <end position="350"/>
    </location>
</feature>
<feature type="transmembrane region" description="Helical" evidence="2">
    <location>
        <begin position="910"/>
        <end position="930"/>
    </location>
</feature>
<dbReference type="GO" id="GO:0016740">
    <property type="term" value="F:transferase activity"/>
    <property type="evidence" value="ECO:0007669"/>
    <property type="project" value="InterPro"/>
</dbReference>
<dbReference type="InterPro" id="IPR008979">
    <property type="entry name" value="Galactose-bd-like_sf"/>
</dbReference>
<name>A0A6J6A1Y5_9ZZZZ</name>
<evidence type="ECO:0000313" key="4">
    <source>
        <dbReference type="EMBL" id="CAB4345733.1"/>
    </source>
</evidence>
<dbReference type="AlphaFoldDB" id="A0A6J6A1Y5"/>
<organism evidence="4">
    <name type="scientific">freshwater metagenome</name>
    <dbReference type="NCBI Taxonomy" id="449393"/>
    <lineage>
        <taxon>unclassified sequences</taxon>
        <taxon>metagenomes</taxon>
        <taxon>ecological metagenomes</taxon>
    </lineage>
</organism>
<dbReference type="EMBL" id="CAESAN010000098">
    <property type="protein sequence ID" value="CAB4345733.1"/>
    <property type="molecule type" value="Genomic_DNA"/>
</dbReference>
<keyword evidence="2" id="KW-1133">Transmembrane helix</keyword>
<protein>
    <submittedName>
        <fullName evidence="4">Unannotated protein</fullName>
    </submittedName>
</protein>
<evidence type="ECO:0000256" key="1">
    <source>
        <dbReference type="SAM" id="MobiDB-lite"/>
    </source>
</evidence>
<keyword evidence="2" id="KW-0812">Transmembrane</keyword>
<feature type="transmembrane region" description="Helical" evidence="2">
    <location>
        <begin position="1039"/>
        <end position="1058"/>
    </location>
</feature>
<feature type="transmembrane region" description="Helical" evidence="2">
    <location>
        <begin position="70"/>
        <end position="88"/>
    </location>
</feature>
<proteinExistence type="predicted"/>
<feature type="region of interest" description="Disordered" evidence="1">
    <location>
        <begin position="818"/>
        <end position="838"/>
    </location>
</feature>
<evidence type="ECO:0000256" key="2">
    <source>
        <dbReference type="SAM" id="Phobius"/>
    </source>
</evidence>
<feature type="transmembrane region" description="Helical" evidence="2">
    <location>
        <begin position="37"/>
        <end position="58"/>
    </location>
</feature>
<dbReference type="InterPro" id="IPR021798">
    <property type="entry name" value="AftD_N"/>
</dbReference>
<evidence type="ECO:0000259" key="3">
    <source>
        <dbReference type="Pfam" id="PF11847"/>
    </source>
</evidence>
<dbReference type="Pfam" id="PF11847">
    <property type="entry name" value="GT-C_AftD"/>
    <property type="match status" value="1"/>
</dbReference>
<reference evidence="4" key="1">
    <citation type="submission" date="2020-05" db="EMBL/GenBank/DDBJ databases">
        <authorList>
            <person name="Chiriac C."/>
            <person name="Salcher M."/>
            <person name="Ghai R."/>
            <person name="Kavagutti S V."/>
        </authorList>
    </citation>
    <scope>NUCLEOTIDE SEQUENCE</scope>
</reference>